<dbReference type="Proteomes" id="UP000771749">
    <property type="component" value="Unassembled WGS sequence"/>
</dbReference>
<dbReference type="Pfam" id="PF13412">
    <property type="entry name" value="HTH_24"/>
    <property type="match status" value="1"/>
</dbReference>
<dbReference type="GO" id="GO:0009294">
    <property type="term" value="P:DNA-mediated transformation"/>
    <property type="evidence" value="ECO:0007669"/>
    <property type="project" value="InterPro"/>
</dbReference>
<protein>
    <submittedName>
        <fullName evidence="3">DNA-protecting protein DprA</fullName>
    </submittedName>
</protein>
<dbReference type="SUPFAM" id="SSF102405">
    <property type="entry name" value="MCP/YpsA-like"/>
    <property type="match status" value="1"/>
</dbReference>
<dbReference type="EMBL" id="JADIMJ010000098">
    <property type="protein sequence ID" value="MBO8454386.1"/>
    <property type="molecule type" value="Genomic_DNA"/>
</dbReference>
<dbReference type="PANTHER" id="PTHR43022:SF1">
    <property type="entry name" value="PROTEIN SMF"/>
    <property type="match status" value="1"/>
</dbReference>
<dbReference type="PANTHER" id="PTHR43022">
    <property type="entry name" value="PROTEIN SMF"/>
    <property type="match status" value="1"/>
</dbReference>
<dbReference type="Pfam" id="PF02481">
    <property type="entry name" value="DNA_processg_A"/>
    <property type="match status" value="1"/>
</dbReference>
<comment type="caution">
    <text evidence="3">The sequence shown here is derived from an EMBL/GenBank/DDBJ whole genome shotgun (WGS) entry which is preliminary data.</text>
</comment>
<feature type="domain" description="Smf/DprA SLOG" evidence="2">
    <location>
        <begin position="83"/>
        <end position="295"/>
    </location>
</feature>
<evidence type="ECO:0000259" key="2">
    <source>
        <dbReference type="Pfam" id="PF02481"/>
    </source>
</evidence>
<dbReference type="InterPro" id="IPR057666">
    <property type="entry name" value="DrpA_SLOG"/>
</dbReference>
<reference evidence="3" key="2">
    <citation type="journal article" date="2021" name="PeerJ">
        <title>Extensive microbial diversity within the chicken gut microbiome revealed by metagenomics and culture.</title>
        <authorList>
            <person name="Gilroy R."/>
            <person name="Ravi A."/>
            <person name="Getino M."/>
            <person name="Pursley I."/>
            <person name="Horton D.L."/>
            <person name="Alikhan N.F."/>
            <person name="Baker D."/>
            <person name="Gharbi K."/>
            <person name="Hall N."/>
            <person name="Watson M."/>
            <person name="Adriaenssens E.M."/>
            <person name="Foster-Nyarko E."/>
            <person name="Jarju S."/>
            <person name="Secka A."/>
            <person name="Antonio M."/>
            <person name="Oren A."/>
            <person name="Chaudhuri R.R."/>
            <person name="La Ragione R."/>
            <person name="Hildebrand F."/>
            <person name="Pallen M.J."/>
        </authorList>
    </citation>
    <scope>NUCLEOTIDE SEQUENCE</scope>
    <source>
        <strain evidence="3">F1-3629</strain>
    </source>
</reference>
<sequence>MSGDEKEKVCCCAMNAIFGYEPGISHAVVAALGSASALFSLDADGLDTVFGPYSGYRRKISPGALDDAADELARLSADGYGFIGCTDRNYPHLLNECPDAPAGLYFRSALPPEQVFAGKDMISVVGTRDMTPYGREWTEKIVSAIASAESRPAVVSGLAYGIDVTAHCRALDSGLLTLAVMATGIDIVYPRRHREVADRISSLGALVTDFPPGTSPVKANFLRRNRIIAGLSRSTVLVESRTRGGGMMTASLAFSYGRDVYALPGRADDDMSLGCNWLVRTGKAEPIFSPEDFVARAGLGRMKKAAVQPDVSLVGGRCSSASGDTALRAMSSILSVVRRNRGITLDDLASASGLSWSETREYVARLECDGLLSVDILQRCSIGNG</sequence>
<proteinExistence type="inferred from homology"/>
<name>A0A940IG92_9BACT</name>
<gene>
    <name evidence="3" type="primary">dprA</name>
    <name evidence="3" type="ORF">IAC07_06675</name>
</gene>
<comment type="similarity">
    <text evidence="1">Belongs to the DprA/Smf family.</text>
</comment>
<evidence type="ECO:0000313" key="4">
    <source>
        <dbReference type="Proteomes" id="UP000771749"/>
    </source>
</evidence>
<evidence type="ECO:0000256" key="1">
    <source>
        <dbReference type="ARBA" id="ARBA00006525"/>
    </source>
</evidence>
<evidence type="ECO:0000313" key="3">
    <source>
        <dbReference type="EMBL" id="MBO8454386.1"/>
    </source>
</evidence>
<dbReference type="NCBIfam" id="TIGR00732">
    <property type="entry name" value="dprA"/>
    <property type="match status" value="1"/>
</dbReference>
<dbReference type="Gene3D" id="3.40.50.450">
    <property type="match status" value="1"/>
</dbReference>
<accession>A0A940IG92</accession>
<reference evidence="3" key="1">
    <citation type="submission" date="2020-10" db="EMBL/GenBank/DDBJ databases">
        <authorList>
            <person name="Gilroy R."/>
        </authorList>
    </citation>
    <scope>NUCLEOTIDE SEQUENCE</scope>
    <source>
        <strain evidence="3">F1-3629</strain>
    </source>
</reference>
<dbReference type="InterPro" id="IPR003488">
    <property type="entry name" value="DprA"/>
</dbReference>
<dbReference type="AlphaFoldDB" id="A0A940IG92"/>
<organism evidence="3 4">
    <name type="scientific">Candidatus Cryptobacteroides gallistercoris</name>
    <dbReference type="NCBI Taxonomy" id="2840765"/>
    <lineage>
        <taxon>Bacteria</taxon>
        <taxon>Pseudomonadati</taxon>
        <taxon>Bacteroidota</taxon>
        <taxon>Bacteroidia</taxon>
        <taxon>Bacteroidales</taxon>
        <taxon>Candidatus Cryptobacteroides</taxon>
    </lineage>
</organism>